<keyword evidence="3" id="KW-1185">Reference proteome</keyword>
<evidence type="ECO:0000313" key="2">
    <source>
        <dbReference type="EMBL" id="MCF7567945.1"/>
    </source>
</evidence>
<dbReference type="AlphaFoldDB" id="A0AAE3EQ04"/>
<dbReference type="PANTHER" id="PTHR46825:SF7">
    <property type="entry name" value="D-ALANYL-D-ALANINE CARBOXYPEPTIDASE"/>
    <property type="match status" value="1"/>
</dbReference>
<accession>A0AAE3EQ04</accession>
<dbReference type="EMBL" id="JAKKDU010000006">
    <property type="protein sequence ID" value="MCF7567945.1"/>
    <property type="molecule type" value="Genomic_DNA"/>
</dbReference>
<feature type="domain" description="Beta-lactamase-related" evidence="1">
    <location>
        <begin position="41"/>
        <end position="327"/>
    </location>
</feature>
<evidence type="ECO:0000259" key="1">
    <source>
        <dbReference type="Pfam" id="PF00144"/>
    </source>
</evidence>
<evidence type="ECO:0000313" key="3">
    <source>
        <dbReference type="Proteomes" id="UP001199795"/>
    </source>
</evidence>
<name>A0AAE3EQ04_9FLAO</name>
<dbReference type="RefSeq" id="WP_237239293.1">
    <property type="nucleotide sequence ID" value="NZ_JAKKDU010000006.1"/>
</dbReference>
<dbReference type="InterPro" id="IPR012338">
    <property type="entry name" value="Beta-lactam/transpept-like"/>
</dbReference>
<dbReference type="Pfam" id="PF00144">
    <property type="entry name" value="Beta-lactamase"/>
    <property type="match status" value="1"/>
</dbReference>
<comment type="caution">
    <text evidence="2">The sequence shown here is derived from an EMBL/GenBank/DDBJ whole genome shotgun (WGS) entry which is preliminary data.</text>
</comment>
<dbReference type="InterPro" id="IPR001466">
    <property type="entry name" value="Beta-lactam-related"/>
</dbReference>
<proteinExistence type="predicted"/>
<organism evidence="2 3">
    <name type="scientific">Wocania arenilitoris</name>
    <dbReference type="NCBI Taxonomy" id="2044858"/>
    <lineage>
        <taxon>Bacteria</taxon>
        <taxon>Pseudomonadati</taxon>
        <taxon>Bacteroidota</taxon>
        <taxon>Flavobacteriia</taxon>
        <taxon>Flavobacteriales</taxon>
        <taxon>Flavobacteriaceae</taxon>
        <taxon>Wocania</taxon>
    </lineage>
</organism>
<gene>
    <name evidence="2" type="ORF">L3X37_06135</name>
</gene>
<dbReference type="PANTHER" id="PTHR46825">
    <property type="entry name" value="D-ALANYL-D-ALANINE-CARBOXYPEPTIDASE/ENDOPEPTIDASE AMPH"/>
    <property type="match status" value="1"/>
</dbReference>
<dbReference type="InterPro" id="IPR050491">
    <property type="entry name" value="AmpC-like"/>
</dbReference>
<dbReference type="Proteomes" id="UP001199795">
    <property type="component" value="Unassembled WGS sequence"/>
</dbReference>
<dbReference type="SUPFAM" id="SSF56601">
    <property type="entry name" value="beta-lactamase/transpeptidase-like"/>
    <property type="match status" value="1"/>
</dbReference>
<reference evidence="2" key="1">
    <citation type="submission" date="2022-01" db="EMBL/GenBank/DDBJ databases">
        <title>Draft genome sequence of Sabulilitoribacter arenilitoris KCTC 52401.</title>
        <authorList>
            <person name="Oh J.-S."/>
        </authorList>
    </citation>
    <scope>NUCLEOTIDE SEQUENCE</scope>
    <source>
        <strain evidence="2">HMF6543</strain>
    </source>
</reference>
<sequence>MKQLLFFSFLISSLCFSQQENFKQLDTLFDVLSSNNKMMGSFSILKDGDIIYNKSIGYQYIMKNTKKEATIDSKYRIGSITKMFTSVMIFQLMDEKKISLNDKLSSFYPKIPNASKISISNLLNHTSGLFNITGDPNIFSWLYQASSEIQMLSRIQTHKIDFEPGEKMEYSNTNYILLGYILEKIEKNTYKNILEQRIVNKLKLKNTYFGGVINIEDNECLSYFYEKGELKQAKEEHLSNPGGAGAIVSNPSDLVVFMDALFGGKLMSETSFKKMTVVRDEMGSGIETGERNGLTIWGHGGGIGGFKSLVSYVPEMKTALAITANAASYKLLPIIFSAINAVKGKTFKIPDFNINEIQLTEQEVKAYEGIYESKERPFDLTFVAHGKILKAGPNPNNLNNLTATKKDEFSLEAMSVIINFNLENNTLFFNDQTSEPVLFTKKQ</sequence>
<protein>
    <submittedName>
        <fullName evidence="2">Beta-lactamase family protein</fullName>
    </submittedName>
</protein>
<dbReference type="Gene3D" id="3.40.710.10">
    <property type="entry name" value="DD-peptidase/beta-lactamase superfamily"/>
    <property type="match status" value="1"/>
</dbReference>